<gene>
    <name evidence="8" type="ORF">Back2_19880</name>
</gene>
<evidence type="ECO:0000256" key="5">
    <source>
        <dbReference type="ARBA" id="ARBA00023136"/>
    </source>
</evidence>
<feature type="transmembrane region" description="Helical" evidence="6">
    <location>
        <begin position="187"/>
        <end position="213"/>
    </location>
</feature>
<dbReference type="AlphaFoldDB" id="A0A3G9IVJ4"/>
<accession>A0A3G9IVJ4</accession>
<sequence>MIVAVALLLGCAAALVPPPVVLSRHPARPWSIPFRPMGAAVGLFALIGGPWGLVTGMVAAVVIARRSRKEIGVQDPSWGGAAPVVVALIAAATRAGVAAPRAVGTAAGVLDPMHAADLVRVVERWRYGLSSVDIEVDRPTRLVARAIEQAQDSGAAPALALEHAATDLVAEDAARAQERARRVGVRAAVPLGVCLLPAFLCLGVAPLVASLMADLSR</sequence>
<reference evidence="8 9" key="1">
    <citation type="submission" date="2018-11" db="EMBL/GenBank/DDBJ databases">
        <title>Complete genome sequence of Nocardioides baekrokdamisoli strain KCTC 39748.</title>
        <authorList>
            <person name="Kang S.W."/>
            <person name="Lee K.C."/>
            <person name="Kim K.K."/>
            <person name="Kim J.S."/>
            <person name="Kim D.S."/>
            <person name="Ko S.H."/>
            <person name="Yang S.H."/>
            <person name="Shin Y.K."/>
            <person name="Lee J.S."/>
        </authorList>
    </citation>
    <scope>NUCLEOTIDE SEQUENCE [LARGE SCALE GENOMIC DNA]</scope>
    <source>
        <strain evidence="8 9">KCTC 39748</strain>
    </source>
</reference>
<dbReference type="OrthoDB" id="3267562at2"/>
<dbReference type="KEGG" id="nbe:Back2_19880"/>
<comment type="subcellular location">
    <subcellularLocation>
        <location evidence="1">Cell membrane</location>
        <topology evidence="1">Multi-pass membrane protein</topology>
    </subcellularLocation>
</comment>
<evidence type="ECO:0000256" key="6">
    <source>
        <dbReference type="SAM" id="Phobius"/>
    </source>
</evidence>
<dbReference type="Pfam" id="PF00482">
    <property type="entry name" value="T2SSF"/>
    <property type="match status" value="1"/>
</dbReference>
<feature type="domain" description="Type II secretion system protein GspF" evidence="7">
    <location>
        <begin position="88"/>
        <end position="202"/>
    </location>
</feature>
<dbReference type="EMBL" id="AP019307">
    <property type="protein sequence ID" value="BBH17701.1"/>
    <property type="molecule type" value="Genomic_DNA"/>
</dbReference>
<dbReference type="Proteomes" id="UP000271573">
    <property type="component" value="Chromosome"/>
</dbReference>
<evidence type="ECO:0000256" key="4">
    <source>
        <dbReference type="ARBA" id="ARBA00022989"/>
    </source>
</evidence>
<keyword evidence="9" id="KW-1185">Reference proteome</keyword>
<organism evidence="8 9">
    <name type="scientific">Nocardioides baekrokdamisoli</name>
    <dbReference type="NCBI Taxonomy" id="1804624"/>
    <lineage>
        <taxon>Bacteria</taxon>
        <taxon>Bacillati</taxon>
        <taxon>Actinomycetota</taxon>
        <taxon>Actinomycetes</taxon>
        <taxon>Propionibacteriales</taxon>
        <taxon>Nocardioidaceae</taxon>
        <taxon>Nocardioides</taxon>
    </lineage>
</organism>
<evidence type="ECO:0000313" key="9">
    <source>
        <dbReference type="Proteomes" id="UP000271573"/>
    </source>
</evidence>
<protein>
    <recommendedName>
        <fullName evidence="7">Type II secretion system protein GspF domain-containing protein</fullName>
    </recommendedName>
</protein>
<proteinExistence type="predicted"/>
<keyword evidence="3 6" id="KW-0812">Transmembrane</keyword>
<feature type="transmembrane region" description="Helical" evidence="6">
    <location>
        <begin position="39"/>
        <end position="64"/>
    </location>
</feature>
<name>A0A3G9IVJ4_9ACTN</name>
<dbReference type="GO" id="GO:0005886">
    <property type="term" value="C:plasma membrane"/>
    <property type="evidence" value="ECO:0007669"/>
    <property type="project" value="UniProtKB-SubCell"/>
</dbReference>
<keyword evidence="2" id="KW-1003">Cell membrane</keyword>
<keyword evidence="4 6" id="KW-1133">Transmembrane helix</keyword>
<evidence type="ECO:0000256" key="2">
    <source>
        <dbReference type="ARBA" id="ARBA00022475"/>
    </source>
</evidence>
<evidence type="ECO:0000256" key="1">
    <source>
        <dbReference type="ARBA" id="ARBA00004651"/>
    </source>
</evidence>
<evidence type="ECO:0000313" key="8">
    <source>
        <dbReference type="EMBL" id="BBH17701.1"/>
    </source>
</evidence>
<keyword evidence="5 6" id="KW-0472">Membrane</keyword>
<dbReference type="InterPro" id="IPR018076">
    <property type="entry name" value="T2SS_GspF_dom"/>
</dbReference>
<evidence type="ECO:0000256" key="3">
    <source>
        <dbReference type="ARBA" id="ARBA00022692"/>
    </source>
</evidence>
<evidence type="ECO:0000259" key="7">
    <source>
        <dbReference type="Pfam" id="PF00482"/>
    </source>
</evidence>
<dbReference type="RefSeq" id="WP_125569057.1">
    <property type="nucleotide sequence ID" value="NZ_AP019307.1"/>
</dbReference>